<keyword evidence="4" id="KW-0560">Oxidoreductase</keyword>
<sequence>MTRPVDEPVSVDIVVVGGGGSGLAAAIEAASRGASVVLLEKNEATGGSTGWSVGSITATRTPDQKRRGIDDNADDHFTDLGLLAGRLVDKDNLALRRLLTQNVTETVAWLRRHGVEFFGPMPEQPHRQPRMHNVLPTSRAYIYHLTRAARRAGVDIRLNTRARRILLDGPAATGIDADTPAGCRRFLARQAVILAGGDYSGSSHFKALYGNPALAAVPAINRTNTGDCQQMVLDIGGEVLNGDLILGPVLRFVTPRRRRLFQVVPPWRSLTFLMRMALHHLPAAAIRPLIMRFMTTVMAPEASLLRDGALLVGTTGAGIDIGGGPPGLAVAAQPDNTAYLVFDQAIAERYSRWPHPVSTAPGVAYAYFPDYRRTRPDLVHSAQSLAALAARTGMNGDVLEAAAGAHRLARASGGSDLPPPLARPPFHALGPIQSFIVLTDGGVKVSDDLRVVVHGERPVERLFAAGSTGQGGVLLEGHGHHLGWAFTSGRIAARNATALARRVPADA</sequence>
<dbReference type="InterPro" id="IPR036188">
    <property type="entry name" value="FAD/NAD-bd_sf"/>
</dbReference>
<dbReference type="PANTHER" id="PTHR43400">
    <property type="entry name" value="FUMARATE REDUCTASE"/>
    <property type="match status" value="1"/>
</dbReference>
<gene>
    <name evidence="6" type="ORF">FHP25_22285</name>
</gene>
<dbReference type="GO" id="GO:0008202">
    <property type="term" value="P:steroid metabolic process"/>
    <property type="evidence" value="ECO:0007669"/>
    <property type="project" value="UniProtKB-ARBA"/>
</dbReference>
<comment type="caution">
    <text evidence="6">The sequence shown here is derived from an EMBL/GenBank/DDBJ whole genome shotgun (WGS) entry which is preliminary data.</text>
</comment>
<dbReference type="EMBL" id="VDUZ01000027">
    <property type="protein sequence ID" value="TXL73163.1"/>
    <property type="molecule type" value="Genomic_DNA"/>
</dbReference>
<evidence type="ECO:0000256" key="3">
    <source>
        <dbReference type="ARBA" id="ARBA00022827"/>
    </source>
</evidence>
<comment type="cofactor">
    <cofactor evidence="1">
        <name>FAD</name>
        <dbReference type="ChEBI" id="CHEBI:57692"/>
    </cofactor>
</comment>
<reference evidence="6 7" key="1">
    <citation type="submission" date="2019-06" db="EMBL/GenBank/DDBJ databases">
        <title>New taxonomy in bacterial strain CC-CFT640, isolated from vineyard.</title>
        <authorList>
            <person name="Lin S.-Y."/>
            <person name="Tsai C.-F."/>
            <person name="Young C.-C."/>
        </authorList>
    </citation>
    <scope>NUCLEOTIDE SEQUENCE [LARGE SCALE GENOMIC DNA]</scope>
    <source>
        <strain evidence="6 7">CC-CFT640</strain>
    </source>
</reference>
<dbReference type="InterPro" id="IPR050315">
    <property type="entry name" value="FAD-oxidoreductase_2"/>
</dbReference>
<dbReference type="GO" id="GO:0016491">
    <property type="term" value="F:oxidoreductase activity"/>
    <property type="evidence" value="ECO:0007669"/>
    <property type="project" value="UniProtKB-KW"/>
</dbReference>
<keyword evidence="2" id="KW-0285">Flavoprotein</keyword>
<dbReference type="InterPro" id="IPR003953">
    <property type="entry name" value="FAD-dep_OxRdtase_2_FAD-bd"/>
</dbReference>
<dbReference type="Gene3D" id="3.50.50.60">
    <property type="entry name" value="FAD/NAD(P)-binding domain"/>
    <property type="match status" value="1"/>
</dbReference>
<dbReference type="Proteomes" id="UP000321638">
    <property type="component" value="Unassembled WGS sequence"/>
</dbReference>
<evidence type="ECO:0000313" key="6">
    <source>
        <dbReference type="EMBL" id="TXL73163.1"/>
    </source>
</evidence>
<name>A0A5C8PIG5_9HYPH</name>
<dbReference type="Pfam" id="PF00890">
    <property type="entry name" value="FAD_binding_2"/>
    <property type="match status" value="1"/>
</dbReference>
<evidence type="ECO:0000256" key="2">
    <source>
        <dbReference type="ARBA" id="ARBA00022630"/>
    </source>
</evidence>
<accession>A0A5C8PIG5</accession>
<dbReference type="PANTHER" id="PTHR43400:SF10">
    <property type="entry name" value="3-OXOSTEROID 1-DEHYDROGENASE"/>
    <property type="match status" value="1"/>
</dbReference>
<dbReference type="Gene3D" id="3.90.700.10">
    <property type="entry name" value="Succinate dehydrogenase/fumarate reductase flavoprotein, catalytic domain"/>
    <property type="match status" value="1"/>
</dbReference>
<proteinExistence type="predicted"/>
<organism evidence="6 7">
    <name type="scientific">Vineibacter terrae</name>
    <dbReference type="NCBI Taxonomy" id="2586908"/>
    <lineage>
        <taxon>Bacteria</taxon>
        <taxon>Pseudomonadati</taxon>
        <taxon>Pseudomonadota</taxon>
        <taxon>Alphaproteobacteria</taxon>
        <taxon>Hyphomicrobiales</taxon>
        <taxon>Vineibacter</taxon>
    </lineage>
</organism>
<protein>
    <submittedName>
        <fullName evidence="6">FAD-dependent oxidoreductase</fullName>
    </submittedName>
</protein>
<dbReference type="InterPro" id="IPR027477">
    <property type="entry name" value="Succ_DH/fumarate_Rdtase_cat_sf"/>
</dbReference>
<evidence type="ECO:0000313" key="7">
    <source>
        <dbReference type="Proteomes" id="UP000321638"/>
    </source>
</evidence>
<feature type="domain" description="FAD-dependent oxidoreductase 2 FAD-binding" evidence="5">
    <location>
        <begin position="12"/>
        <end position="473"/>
    </location>
</feature>
<dbReference type="OrthoDB" id="3178130at2"/>
<evidence type="ECO:0000256" key="1">
    <source>
        <dbReference type="ARBA" id="ARBA00001974"/>
    </source>
</evidence>
<evidence type="ECO:0000256" key="4">
    <source>
        <dbReference type="ARBA" id="ARBA00023002"/>
    </source>
</evidence>
<dbReference type="AlphaFoldDB" id="A0A5C8PIG5"/>
<evidence type="ECO:0000259" key="5">
    <source>
        <dbReference type="Pfam" id="PF00890"/>
    </source>
</evidence>
<keyword evidence="7" id="KW-1185">Reference proteome</keyword>
<keyword evidence="3" id="KW-0274">FAD</keyword>
<dbReference type="SUPFAM" id="SSF51905">
    <property type="entry name" value="FAD/NAD(P)-binding domain"/>
    <property type="match status" value="1"/>
</dbReference>